<keyword evidence="1" id="KW-1133">Transmembrane helix</keyword>
<accession>A0A918WQ15</accession>
<gene>
    <name evidence="2" type="ORF">GCM10007315_34030</name>
</gene>
<evidence type="ECO:0000313" key="3">
    <source>
        <dbReference type="Proteomes" id="UP000638981"/>
    </source>
</evidence>
<proteinExistence type="predicted"/>
<dbReference type="Pfam" id="PF23858">
    <property type="entry name" value="DUF7220"/>
    <property type="match status" value="1"/>
</dbReference>
<dbReference type="EMBL" id="BMYJ01000014">
    <property type="protein sequence ID" value="GHC66469.1"/>
    <property type="molecule type" value="Genomic_DNA"/>
</dbReference>
<protein>
    <submittedName>
        <fullName evidence="2">Uncharacterized protein</fullName>
    </submittedName>
</protein>
<keyword evidence="1" id="KW-0812">Transmembrane</keyword>
<name>A0A918WQ15_9RHOB</name>
<dbReference type="RefSeq" id="WP_189413320.1">
    <property type="nucleotide sequence ID" value="NZ_BMYJ01000014.1"/>
</dbReference>
<keyword evidence="1" id="KW-0472">Membrane</keyword>
<evidence type="ECO:0000256" key="1">
    <source>
        <dbReference type="SAM" id="Phobius"/>
    </source>
</evidence>
<feature type="transmembrane region" description="Helical" evidence="1">
    <location>
        <begin position="40"/>
        <end position="60"/>
    </location>
</feature>
<reference evidence="2" key="2">
    <citation type="submission" date="2020-09" db="EMBL/GenBank/DDBJ databases">
        <authorList>
            <person name="Sun Q."/>
            <person name="Kim S."/>
        </authorList>
    </citation>
    <scope>NUCLEOTIDE SEQUENCE</scope>
    <source>
        <strain evidence="2">KCTC 23310</strain>
    </source>
</reference>
<dbReference type="Proteomes" id="UP000638981">
    <property type="component" value="Unassembled WGS sequence"/>
</dbReference>
<sequence length="74" mass="8261">MSQSRRLSLIEAGINVLTGYVLAILLQLFLYPAFGLQVTFAQNLKIAGAFLLVSLLRSYLLRRMFEALAQGRNS</sequence>
<dbReference type="AlphaFoldDB" id="A0A918WQ15"/>
<keyword evidence="3" id="KW-1185">Reference proteome</keyword>
<evidence type="ECO:0000313" key="2">
    <source>
        <dbReference type="EMBL" id="GHC66469.1"/>
    </source>
</evidence>
<feature type="transmembrane region" description="Helical" evidence="1">
    <location>
        <begin position="12"/>
        <end position="34"/>
    </location>
</feature>
<dbReference type="InterPro" id="IPR055644">
    <property type="entry name" value="DUF7220"/>
</dbReference>
<comment type="caution">
    <text evidence="2">The sequence shown here is derived from an EMBL/GenBank/DDBJ whole genome shotgun (WGS) entry which is preliminary data.</text>
</comment>
<reference evidence="2" key="1">
    <citation type="journal article" date="2014" name="Int. J. Syst. Evol. Microbiol.">
        <title>Complete genome sequence of Corynebacterium casei LMG S-19264T (=DSM 44701T), isolated from a smear-ripened cheese.</title>
        <authorList>
            <consortium name="US DOE Joint Genome Institute (JGI-PGF)"/>
            <person name="Walter F."/>
            <person name="Albersmeier A."/>
            <person name="Kalinowski J."/>
            <person name="Ruckert C."/>
        </authorList>
    </citation>
    <scope>NUCLEOTIDE SEQUENCE</scope>
    <source>
        <strain evidence="2">KCTC 23310</strain>
    </source>
</reference>
<organism evidence="2 3">
    <name type="scientific">Neogemmobacter tilapiae</name>
    <dbReference type="NCBI Taxonomy" id="875041"/>
    <lineage>
        <taxon>Bacteria</taxon>
        <taxon>Pseudomonadati</taxon>
        <taxon>Pseudomonadota</taxon>
        <taxon>Alphaproteobacteria</taxon>
        <taxon>Rhodobacterales</taxon>
        <taxon>Paracoccaceae</taxon>
        <taxon>Neogemmobacter</taxon>
    </lineage>
</organism>